<feature type="compositionally biased region" description="Polar residues" evidence="1">
    <location>
        <begin position="231"/>
        <end position="244"/>
    </location>
</feature>
<feature type="compositionally biased region" description="Acidic residues" evidence="1">
    <location>
        <begin position="90"/>
        <end position="99"/>
    </location>
</feature>
<protein>
    <submittedName>
        <fullName evidence="2">Uncharacterized protein</fullName>
    </submittedName>
</protein>
<feature type="compositionally biased region" description="Low complexity" evidence="1">
    <location>
        <begin position="428"/>
        <end position="452"/>
    </location>
</feature>
<sequence length="962" mass="101302">MKELMKGGKRGKDLAKLLKHVDLPGSNESSSALNSASSSATMSVTLEQSSRNRSDSRSESGARGLSASRSSRSVSISSVAEASARGAPFGEDDEEEEITSTEIPPSPVVPETSHSPSTSYDSTPSLVFSLNSAGTADTSIQSVDLGPALDEAPKSITNTRRNKNSNSKNSTLHNSSIDNLDRAPSQSMPSVSTALYTRQKESDSSSSTLTTIPSSSGSLSSPRVAHPPRFRSQTRPESTASLGSPSMPIYSTFHSTGSVPELESVHTDAELIESGSHSASSPSFNFPTLNPASVPGSSKSSSSPVPGTPSGSANSSGLTTQTQIASLRGALEASRQREEEAKAREERMRGELEKLENMLRWEGSLWRRREGEFQAQIHHLVQQIQCYAAYFPPLQSPQAFPLQNLAVPQPQRSFGKNSHAKGKRPHTQSQASPTSSRSTSKSSRPSHSSHASPIPHLTQLPEGQSTSRGSSSPSIGSPLVPPSRMFSPAASFSPGISSTPYGVGPFSPSFAMFSPAGLPTGGMPFASPPASMTSPLSPYPSYLSYNPYSAFGSVPPTGQPNASGTSSDGAKMHPMQFLNMLNNAGNGTAASGTETGGMSTSSTMSSLASGTESADSASPEFTTSPSPSPGVARERGRKRGRGGAAGTSDRIAPGYTPEYSHYGYPYGYPYSHPTPNSYQLYSGASPLQTESGKDKEEGLGDVVENDKNSAYDSNDDEDDDGSGQVNELLADAILKRPESMMGLRRSGSGSGRSSKSNIRIKEKEKLQLSPTELGFRLGDGSQTGDETVILSSPGSDSAGLGLGLGLDWVKDPGLFRRESDELSSYRNQPTLASLTMPLESKLPSTDSNTPDLANENDSSSSSSSQSASTESSESLAETPPVEFTFPSIATWGYSYRTHSAGNFEGAKNNEPLPSQPLEVSSTDDVCMEEESTPPADTLSKAIDGMTVPIALDDDPHVPNDHH</sequence>
<feature type="compositionally biased region" description="Basic and acidic residues" evidence="1">
    <location>
        <begin position="334"/>
        <end position="348"/>
    </location>
</feature>
<feature type="compositionally biased region" description="Polar residues" evidence="1">
    <location>
        <begin position="184"/>
        <end position="196"/>
    </location>
</feature>
<evidence type="ECO:0000313" key="2">
    <source>
        <dbReference type="EMBL" id="KAF9074749.1"/>
    </source>
</evidence>
<proteinExistence type="predicted"/>
<name>A0A9P5UD27_9AGAR</name>
<feature type="compositionally biased region" description="Low complexity" evidence="1">
    <location>
        <begin position="581"/>
        <end position="625"/>
    </location>
</feature>
<dbReference type="Proteomes" id="UP000772434">
    <property type="component" value="Unassembled WGS sequence"/>
</dbReference>
<feature type="compositionally biased region" description="Basic and acidic residues" evidence="1">
    <location>
        <begin position="50"/>
        <end position="60"/>
    </location>
</feature>
<feature type="region of interest" description="Disordered" evidence="1">
    <location>
        <begin position="329"/>
        <end position="348"/>
    </location>
</feature>
<feature type="compositionally biased region" description="Polar residues" evidence="1">
    <location>
        <begin position="112"/>
        <end position="142"/>
    </location>
</feature>
<feature type="compositionally biased region" description="Polar residues" evidence="1">
    <location>
        <begin position="842"/>
        <end position="857"/>
    </location>
</feature>
<feature type="compositionally biased region" description="Low complexity" evidence="1">
    <location>
        <begin position="155"/>
        <end position="176"/>
    </location>
</feature>
<feature type="region of interest" description="Disordered" evidence="1">
    <location>
        <begin position="817"/>
        <end position="881"/>
    </location>
</feature>
<feature type="compositionally biased region" description="Low complexity" evidence="1">
    <location>
        <begin position="61"/>
        <end position="85"/>
    </location>
</feature>
<feature type="compositionally biased region" description="Polar residues" evidence="1">
    <location>
        <begin position="275"/>
        <end position="290"/>
    </location>
</feature>
<feature type="region of interest" description="Disordered" evidence="1">
    <location>
        <begin position="409"/>
        <end position="482"/>
    </location>
</feature>
<feature type="compositionally biased region" description="Low complexity" evidence="1">
    <location>
        <begin position="744"/>
        <end position="754"/>
    </location>
</feature>
<feature type="compositionally biased region" description="Polar residues" evidence="1">
    <location>
        <begin position="673"/>
        <end position="690"/>
    </location>
</feature>
<dbReference type="EMBL" id="JADNRY010000012">
    <property type="protein sequence ID" value="KAF9074749.1"/>
    <property type="molecule type" value="Genomic_DNA"/>
</dbReference>
<feature type="compositionally biased region" description="Low complexity" evidence="1">
    <location>
        <begin position="858"/>
        <end position="874"/>
    </location>
</feature>
<feature type="compositionally biased region" description="Low complexity" evidence="1">
    <location>
        <begin position="659"/>
        <end position="671"/>
    </location>
</feature>
<evidence type="ECO:0000313" key="3">
    <source>
        <dbReference type="Proteomes" id="UP000772434"/>
    </source>
</evidence>
<feature type="compositionally biased region" description="Basic and acidic residues" evidence="1">
    <location>
        <begin position="1"/>
        <end position="22"/>
    </location>
</feature>
<feature type="compositionally biased region" description="Low complexity" evidence="1">
    <location>
        <begin position="790"/>
        <end position="799"/>
    </location>
</feature>
<feature type="region of interest" description="Disordered" evidence="1">
    <location>
        <begin position="1"/>
        <end position="320"/>
    </location>
</feature>
<feature type="compositionally biased region" description="Low complexity" evidence="1">
    <location>
        <begin position="204"/>
        <end position="221"/>
    </location>
</feature>
<feature type="region of interest" description="Disordered" evidence="1">
    <location>
        <begin position="899"/>
        <end position="939"/>
    </location>
</feature>
<feature type="compositionally biased region" description="Basic and acidic residues" evidence="1">
    <location>
        <begin position="691"/>
        <end position="709"/>
    </location>
</feature>
<evidence type="ECO:0000256" key="1">
    <source>
        <dbReference type="SAM" id="MobiDB-lite"/>
    </source>
</evidence>
<feature type="region of interest" description="Disordered" evidence="1">
    <location>
        <begin position="581"/>
        <end position="803"/>
    </location>
</feature>
<dbReference type="OrthoDB" id="3071207at2759"/>
<gene>
    <name evidence="2" type="ORF">BDP27DRAFT_151315</name>
</gene>
<feature type="compositionally biased region" description="Low complexity" evidence="1">
    <location>
        <begin position="461"/>
        <end position="478"/>
    </location>
</feature>
<reference evidence="2" key="1">
    <citation type="submission" date="2020-11" db="EMBL/GenBank/DDBJ databases">
        <authorList>
            <consortium name="DOE Joint Genome Institute"/>
            <person name="Ahrendt S."/>
            <person name="Riley R."/>
            <person name="Andreopoulos W."/>
            <person name="Labutti K."/>
            <person name="Pangilinan J."/>
            <person name="Ruiz-Duenas F.J."/>
            <person name="Barrasa J.M."/>
            <person name="Sanchez-Garcia M."/>
            <person name="Camarero S."/>
            <person name="Miyauchi S."/>
            <person name="Serrano A."/>
            <person name="Linde D."/>
            <person name="Babiker R."/>
            <person name="Drula E."/>
            <person name="Ayuso-Fernandez I."/>
            <person name="Pacheco R."/>
            <person name="Padilla G."/>
            <person name="Ferreira P."/>
            <person name="Barriuso J."/>
            <person name="Kellner H."/>
            <person name="Castanera R."/>
            <person name="Alfaro M."/>
            <person name="Ramirez L."/>
            <person name="Pisabarro A.G."/>
            <person name="Kuo A."/>
            <person name="Tritt A."/>
            <person name="Lipzen A."/>
            <person name="He G."/>
            <person name="Yan M."/>
            <person name="Ng V."/>
            <person name="Cullen D."/>
            <person name="Martin F."/>
            <person name="Rosso M.-N."/>
            <person name="Henrissat B."/>
            <person name="Hibbett D."/>
            <person name="Martinez A.T."/>
            <person name="Grigoriev I.V."/>
        </authorList>
    </citation>
    <scope>NUCLEOTIDE SEQUENCE</scope>
    <source>
        <strain evidence="2">AH 40177</strain>
    </source>
</reference>
<comment type="caution">
    <text evidence="2">The sequence shown here is derived from an EMBL/GenBank/DDBJ whole genome shotgun (WGS) entry which is preliminary data.</text>
</comment>
<feature type="compositionally biased region" description="Low complexity" evidence="1">
    <location>
        <begin position="291"/>
        <end position="313"/>
    </location>
</feature>
<feature type="compositionally biased region" description="Low complexity" evidence="1">
    <location>
        <begin position="26"/>
        <end position="40"/>
    </location>
</feature>
<dbReference type="AlphaFoldDB" id="A0A9P5UD27"/>
<keyword evidence="3" id="KW-1185">Reference proteome</keyword>
<feature type="compositionally biased region" description="Polar residues" evidence="1">
    <location>
        <begin position="822"/>
        <end position="833"/>
    </location>
</feature>
<organism evidence="2 3">
    <name type="scientific">Rhodocollybia butyracea</name>
    <dbReference type="NCBI Taxonomy" id="206335"/>
    <lineage>
        <taxon>Eukaryota</taxon>
        <taxon>Fungi</taxon>
        <taxon>Dikarya</taxon>
        <taxon>Basidiomycota</taxon>
        <taxon>Agaricomycotina</taxon>
        <taxon>Agaricomycetes</taxon>
        <taxon>Agaricomycetidae</taxon>
        <taxon>Agaricales</taxon>
        <taxon>Marasmiineae</taxon>
        <taxon>Omphalotaceae</taxon>
        <taxon>Rhodocollybia</taxon>
    </lineage>
</organism>
<accession>A0A9P5UD27</accession>